<proteinExistence type="predicted"/>
<reference evidence="7 8" key="2">
    <citation type="journal article" date="2011" name="Stand. Genomic Sci.">
        <title>Complete genome sequence of Truepera radiovictrix type strain (RQ-24).</title>
        <authorList>
            <person name="Ivanova N."/>
            <person name="Rohde C."/>
            <person name="Munk C."/>
            <person name="Nolan M."/>
            <person name="Lucas S."/>
            <person name="Del Rio T.G."/>
            <person name="Tice H."/>
            <person name="Deshpande S."/>
            <person name="Cheng J.F."/>
            <person name="Tapia R."/>
            <person name="Han C."/>
            <person name="Goodwin L."/>
            <person name="Pitluck S."/>
            <person name="Liolios K."/>
            <person name="Mavromatis K."/>
            <person name="Mikhailova N."/>
            <person name="Pati A."/>
            <person name="Chen A."/>
            <person name="Palaniappan K."/>
            <person name="Land M."/>
            <person name="Hauser L."/>
            <person name="Chang Y.J."/>
            <person name="Jeffries C.D."/>
            <person name="Brambilla E."/>
            <person name="Rohde M."/>
            <person name="Goker M."/>
            <person name="Tindall B.J."/>
            <person name="Woyke T."/>
            <person name="Bristow J."/>
            <person name="Eisen J.A."/>
            <person name="Markowitz V."/>
            <person name="Hugenholtz P."/>
            <person name="Kyrpides N.C."/>
            <person name="Klenk H.P."/>
            <person name="Lapidus A."/>
        </authorList>
    </citation>
    <scope>NUCLEOTIDE SEQUENCE [LARGE SCALE GENOMIC DNA]</scope>
    <source>
        <strain evidence="8">DSM 17093 / CIP 108686 / LMG 22925 / RQ-24</strain>
    </source>
</reference>
<keyword evidence="2 5" id="KW-0812">Transmembrane</keyword>
<dbReference type="GO" id="GO:0016020">
    <property type="term" value="C:membrane"/>
    <property type="evidence" value="ECO:0007669"/>
    <property type="project" value="UniProtKB-SubCell"/>
</dbReference>
<dbReference type="KEGG" id="tra:Trad_2354"/>
<dbReference type="RefSeq" id="WP_013178826.1">
    <property type="nucleotide sequence ID" value="NC_014221.1"/>
</dbReference>
<dbReference type="Pfam" id="PF01545">
    <property type="entry name" value="Cation_efflux"/>
    <property type="match status" value="1"/>
</dbReference>
<dbReference type="EMBL" id="CP002049">
    <property type="protein sequence ID" value="ADI15463.1"/>
    <property type="molecule type" value="Genomic_DNA"/>
</dbReference>
<dbReference type="AlphaFoldDB" id="D7CSP3"/>
<reference evidence="8" key="1">
    <citation type="submission" date="2010-05" db="EMBL/GenBank/DDBJ databases">
        <title>The complete genome of Truepera radiovictris DSM 17093.</title>
        <authorList>
            <consortium name="US DOE Joint Genome Institute (JGI-PGF)"/>
            <person name="Lucas S."/>
            <person name="Copeland A."/>
            <person name="Lapidus A."/>
            <person name="Glavina del Rio T."/>
            <person name="Dalin E."/>
            <person name="Tice H."/>
            <person name="Bruce D."/>
            <person name="Goodwin L."/>
            <person name="Pitluck S."/>
            <person name="Kyrpides N."/>
            <person name="Mavromatis K."/>
            <person name="Ovchinnikova G."/>
            <person name="Munk A.C."/>
            <person name="Detter J.C."/>
            <person name="Han C."/>
            <person name="Tapia R."/>
            <person name="Land M."/>
            <person name="Hauser L."/>
            <person name="Markowitz V."/>
            <person name="Cheng J.-F."/>
            <person name="Hugenholtz P."/>
            <person name="Woyke T."/>
            <person name="Wu D."/>
            <person name="Tindall B."/>
            <person name="Pomrenke H.G."/>
            <person name="Brambilla E."/>
            <person name="Klenk H.-P."/>
            <person name="Eisen J.A."/>
        </authorList>
    </citation>
    <scope>NUCLEOTIDE SEQUENCE [LARGE SCALE GENOMIC DNA]</scope>
    <source>
        <strain evidence="8">DSM 17093 / CIP 108686 / LMG 22925 / RQ-24</strain>
    </source>
</reference>
<sequence length="197" mass="20459">MAPYPARGLRRTVLAVALLNLAYFGLEFGVARAIGSVALFADSIDFLEDGSVNLLILFALGWSAPNRARLGVGLSLLLLVPGFAALWTAGSKLLHPLPPDPAPLSAVGLGALGVNLLCAWLLVRYREHRGSLVRAAFLSARNDALANLAILAAALLTLATLSAWPDLVVGLGIAALNAGAAAEVYRAARAERHPAAP</sequence>
<dbReference type="SUPFAM" id="SSF161111">
    <property type="entry name" value="Cation efflux protein transmembrane domain-like"/>
    <property type="match status" value="1"/>
</dbReference>
<organism evidence="7 8">
    <name type="scientific">Truepera radiovictrix (strain DSM 17093 / CIP 108686 / LMG 22925 / RQ-24)</name>
    <dbReference type="NCBI Taxonomy" id="649638"/>
    <lineage>
        <taxon>Bacteria</taxon>
        <taxon>Thermotogati</taxon>
        <taxon>Deinococcota</taxon>
        <taxon>Deinococci</taxon>
        <taxon>Trueperales</taxon>
        <taxon>Trueperaceae</taxon>
        <taxon>Truepera</taxon>
    </lineage>
</organism>
<dbReference type="InterPro" id="IPR027469">
    <property type="entry name" value="Cation_efflux_TMD_sf"/>
</dbReference>
<accession>D7CSP3</accession>
<dbReference type="OrthoDB" id="9799649at2"/>
<dbReference type="STRING" id="649638.Trad_2354"/>
<evidence type="ECO:0000256" key="1">
    <source>
        <dbReference type="ARBA" id="ARBA00004141"/>
    </source>
</evidence>
<dbReference type="InterPro" id="IPR058533">
    <property type="entry name" value="Cation_efflux_TM"/>
</dbReference>
<gene>
    <name evidence="7" type="ordered locus">Trad_2354</name>
</gene>
<keyword evidence="3 5" id="KW-1133">Transmembrane helix</keyword>
<feature type="domain" description="Cation efflux protein transmembrane" evidence="6">
    <location>
        <begin position="14"/>
        <end position="186"/>
    </location>
</feature>
<dbReference type="GO" id="GO:0008324">
    <property type="term" value="F:monoatomic cation transmembrane transporter activity"/>
    <property type="evidence" value="ECO:0007669"/>
    <property type="project" value="InterPro"/>
</dbReference>
<feature type="transmembrane region" description="Helical" evidence="5">
    <location>
        <begin position="144"/>
        <end position="161"/>
    </location>
</feature>
<feature type="transmembrane region" description="Helical" evidence="5">
    <location>
        <begin position="167"/>
        <end position="185"/>
    </location>
</feature>
<name>D7CSP3_TRURR</name>
<keyword evidence="8" id="KW-1185">Reference proteome</keyword>
<feature type="transmembrane region" description="Helical" evidence="5">
    <location>
        <begin position="12"/>
        <end position="34"/>
    </location>
</feature>
<protein>
    <submittedName>
        <fullName evidence="7">Cation efflux protein</fullName>
    </submittedName>
</protein>
<keyword evidence="4 5" id="KW-0472">Membrane</keyword>
<evidence type="ECO:0000256" key="2">
    <source>
        <dbReference type="ARBA" id="ARBA00022692"/>
    </source>
</evidence>
<dbReference type="HOGENOM" id="CLU_013430_8_0_0"/>
<evidence type="ECO:0000259" key="6">
    <source>
        <dbReference type="Pfam" id="PF01545"/>
    </source>
</evidence>
<dbReference type="Proteomes" id="UP000000379">
    <property type="component" value="Chromosome"/>
</dbReference>
<dbReference type="eggNOG" id="COG1230">
    <property type="taxonomic scope" value="Bacteria"/>
</dbReference>
<feature type="transmembrane region" description="Helical" evidence="5">
    <location>
        <begin position="70"/>
        <end position="90"/>
    </location>
</feature>
<feature type="transmembrane region" description="Helical" evidence="5">
    <location>
        <begin position="102"/>
        <end position="123"/>
    </location>
</feature>
<feature type="transmembrane region" description="Helical" evidence="5">
    <location>
        <begin position="46"/>
        <end position="63"/>
    </location>
</feature>
<evidence type="ECO:0000313" key="8">
    <source>
        <dbReference type="Proteomes" id="UP000000379"/>
    </source>
</evidence>
<comment type="subcellular location">
    <subcellularLocation>
        <location evidence="1">Membrane</location>
        <topology evidence="1">Multi-pass membrane protein</topology>
    </subcellularLocation>
</comment>
<evidence type="ECO:0000256" key="4">
    <source>
        <dbReference type="ARBA" id="ARBA00023136"/>
    </source>
</evidence>
<evidence type="ECO:0000313" key="7">
    <source>
        <dbReference type="EMBL" id="ADI15463.1"/>
    </source>
</evidence>
<evidence type="ECO:0000256" key="5">
    <source>
        <dbReference type="SAM" id="Phobius"/>
    </source>
</evidence>
<evidence type="ECO:0000256" key="3">
    <source>
        <dbReference type="ARBA" id="ARBA00022989"/>
    </source>
</evidence>
<dbReference type="Gene3D" id="1.20.1510.10">
    <property type="entry name" value="Cation efflux protein transmembrane domain"/>
    <property type="match status" value="1"/>
</dbReference>